<evidence type="ECO:0000313" key="3">
    <source>
        <dbReference type="Proteomes" id="UP000518266"/>
    </source>
</evidence>
<organism evidence="2 3">
    <name type="scientific">Dissostichus mawsoni</name>
    <name type="common">Antarctic cod</name>
    <dbReference type="NCBI Taxonomy" id="36200"/>
    <lineage>
        <taxon>Eukaryota</taxon>
        <taxon>Metazoa</taxon>
        <taxon>Chordata</taxon>
        <taxon>Craniata</taxon>
        <taxon>Vertebrata</taxon>
        <taxon>Euteleostomi</taxon>
        <taxon>Actinopterygii</taxon>
        <taxon>Neopterygii</taxon>
        <taxon>Teleostei</taxon>
        <taxon>Neoteleostei</taxon>
        <taxon>Acanthomorphata</taxon>
        <taxon>Eupercaria</taxon>
        <taxon>Perciformes</taxon>
        <taxon>Notothenioidei</taxon>
        <taxon>Nototheniidae</taxon>
        <taxon>Dissostichus</taxon>
    </lineage>
</organism>
<comment type="caution">
    <text evidence="2">The sequence shown here is derived from an EMBL/GenBank/DDBJ whole genome shotgun (WGS) entry which is preliminary data.</text>
</comment>
<sequence length="196" mass="21785">MTTVRSRFLSVGRVRLLLDLLLPGQHRAAAYVFITDTGRKEEIERDPLQAALFHHRKSELWQQVTNRADGTAAETNQPKQTSAARLHAVDHAVFRVNENALITVSLMSARPRSSQPRSHSPALTVPAPGTLHRLPALLSLKTGARFLLPALRSLKFHVAFKRNRQHVAACVEMQMFGGSYLQVCCQSGARAERPAH</sequence>
<evidence type="ECO:0000256" key="1">
    <source>
        <dbReference type="SAM" id="SignalP"/>
    </source>
</evidence>
<reference evidence="2 3" key="1">
    <citation type="submission" date="2020-03" db="EMBL/GenBank/DDBJ databases">
        <title>Dissostichus mawsoni Genome sequencing and assembly.</title>
        <authorList>
            <person name="Park H."/>
        </authorList>
    </citation>
    <scope>NUCLEOTIDE SEQUENCE [LARGE SCALE GENOMIC DNA]</scope>
    <source>
        <strain evidence="2">DM0001</strain>
        <tissue evidence="2">Muscle</tissue>
    </source>
</reference>
<protein>
    <submittedName>
        <fullName evidence="2">Uncharacterized protein</fullName>
    </submittedName>
</protein>
<dbReference type="Proteomes" id="UP000518266">
    <property type="component" value="Unassembled WGS sequence"/>
</dbReference>
<feature type="signal peptide" evidence="1">
    <location>
        <begin position="1"/>
        <end position="30"/>
    </location>
</feature>
<proteinExistence type="predicted"/>
<evidence type="ECO:0000313" key="2">
    <source>
        <dbReference type="EMBL" id="KAF3851792.1"/>
    </source>
</evidence>
<name>A0A7J5YQE6_DISMA</name>
<keyword evidence="1" id="KW-0732">Signal</keyword>
<keyword evidence="3" id="KW-1185">Reference proteome</keyword>
<feature type="chain" id="PRO_5029836084" evidence="1">
    <location>
        <begin position="31"/>
        <end position="196"/>
    </location>
</feature>
<accession>A0A7J5YQE6</accession>
<gene>
    <name evidence="2" type="ORF">F7725_005147</name>
</gene>
<dbReference type="AlphaFoldDB" id="A0A7J5YQE6"/>
<dbReference type="EMBL" id="JAAKFY010000009">
    <property type="protein sequence ID" value="KAF3851792.1"/>
    <property type="molecule type" value="Genomic_DNA"/>
</dbReference>